<reference evidence="2" key="1">
    <citation type="journal article" date="2015" name="Nature">
        <title>Complex archaea that bridge the gap between prokaryotes and eukaryotes.</title>
        <authorList>
            <person name="Spang A."/>
            <person name="Saw J.H."/>
            <person name="Jorgensen S.L."/>
            <person name="Zaremba-Niedzwiedzka K."/>
            <person name="Martijn J."/>
            <person name="Lind A.E."/>
            <person name="van Eijk R."/>
            <person name="Schleper C."/>
            <person name="Guy L."/>
            <person name="Ettema T.J."/>
        </authorList>
    </citation>
    <scope>NUCLEOTIDE SEQUENCE</scope>
</reference>
<protein>
    <submittedName>
        <fullName evidence="2">Uncharacterized protein</fullName>
    </submittedName>
</protein>
<comment type="caution">
    <text evidence="2">The sequence shown here is derived from an EMBL/GenBank/DDBJ whole genome shotgun (WGS) entry which is preliminary data.</text>
</comment>
<keyword evidence="1" id="KW-0812">Transmembrane</keyword>
<proteinExistence type="predicted"/>
<evidence type="ECO:0000313" key="2">
    <source>
        <dbReference type="EMBL" id="KKN71846.1"/>
    </source>
</evidence>
<name>A0A0F9VE64_9ZZZZ</name>
<gene>
    <name evidence="2" type="ORF">LCGC14_0417000</name>
</gene>
<sequence>MELALWAINGGLWGCVIYFALVDPWFERREKKRLDNFPRIV</sequence>
<evidence type="ECO:0000256" key="1">
    <source>
        <dbReference type="SAM" id="Phobius"/>
    </source>
</evidence>
<feature type="transmembrane region" description="Helical" evidence="1">
    <location>
        <begin position="6"/>
        <end position="26"/>
    </location>
</feature>
<dbReference type="EMBL" id="LAZR01000375">
    <property type="protein sequence ID" value="KKN71846.1"/>
    <property type="molecule type" value="Genomic_DNA"/>
</dbReference>
<organism evidence="2">
    <name type="scientific">marine sediment metagenome</name>
    <dbReference type="NCBI Taxonomy" id="412755"/>
    <lineage>
        <taxon>unclassified sequences</taxon>
        <taxon>metagenomes</taxon>
        <taxon>ecological metagenomes</taxon>
    </lineage>
</organism>
<keyword evidence="1" id="KW-1133">Transmembrane helix</keyword>
<dbReference type="AlphaFoldDB" id="A0A0F9VE64"/>
<keyword evidence="1" id="KW-0472">Membrane</keyword>
<accession>A0A0F9VE64</accession>